<feature type="region of interest" description="Disordered" evidence="1">
    <location>
        <begin position="1"/>
        <end position="23"/>
    </location>
</feature>
<evidence type="ECO:0000256" key="1">
    <source>
        <dbReference type="SAM" id="MobiDB-lite"/>
    </source>
</evidence>
<accession>E9J1D7</accession>
<dbReference type="EMBL" id="GL767627">
    <property type="protein sequence ID" value="EFZ13366.1"/>
    <property type="molecule type" value="Genomic_DNA"/>
</dbReference>
<gene>
    <name evidence="2" type="ORF">SINV_04444</name>
</gene>
<dbReference type="HOGENOM" id="CLU_1145053_0_0_1"/>
<evidence type="ECO:0000313" key="2">
    <source>
        <dbReference type="EMBL" id="EFZ13366.1"/>
    </source>
</evidence>
<dbReference type="OrthoDB" id="7553454at2759"/>
<protein>
    <submittedName>
        <fullName evidence="2">Uncharacterized protein</fullName>
    </submittedName>
</protein>
<reference evidence="2" key="1">
    <citation type="journal article" date="2011" name="Proc. Natl. Acad. Sci. U.S.A.">
        <title>The genome of the fire ant Solenopsis invicta.</title>
        <authorList>
            <person name="Wurm Y."/>
            <person name="Wang J."/>
            <person name="Riba-Grognuz O."/>
            <person name="Corona M."/>
            <person name="Nygaard S."/>
            <person name="Hunt B.G."/>
            <person name="Ingram K.K."/>
            <person name="Falquet L."/>
            <person name="Nipitwattanaphon M."/>
            <person name="Gotzek D."/>
            <person name="Dijkstra M.B."/>
            <person name="Oettler J."/>
            <person name="Comtesse F."/>
            <person name="Shih C.J."/>
            <person name="Wu W.J."/>
            <person name="Yang C.C."/>
            <person name="Thomas J."/>
            <person name="Beaudoing E."/>
            <person name="Pradervand S."/>
            <person name="Flegel V."/>
            <person name="Cook E.D."/>
            <person name="Fabbretti R."/>
            <person name="Stockinger H."/>
            <person name="Long L."/>
            <person name="Farmerie W.G."/>
            <person name="Oakey J."/>
            <person name="Boomsma J.J."/>
            <person name="Pamilo P."/>
            <person name="Yi S.V."/>
            <person name="Heinze J."/>
            <person name="Goodisman M.A."/>
            <person name="Farinelli L."/>
            <person name="Harshman K."/>
            <person name="Hulo N."/>
            <person name="Cerutti L."/>
            <person name="Xenarios I."/>
            <person name="Shoemaker D."/>
            <person name="Keller L."/>
        </authorList>
    </citation>
    <scope>NUCLEOTIDE SEQUENCE [LARGE SCALE GENOMIC DNA]</scope>
</reference>
<sequence>MTSEINQNVNKVPATQYSSQQNDKSFTKLLQTSEYTVPNFSVSREQNDNQRYLTGIHNTYPSVNYEPQTHYTPQPTVVQPQINYTPQLTVQPLNSPTVTASNNEPYLNIASTSEIEKSISTTLHSATTPCSTETNTTTQVDSTKPKIISDIILKKKPLMEKQSTALQSSKMDNLLVHIKEYYDPKLQRIYERFVTIEKLLKKKVINKGNIPNKPNMLPLHTIEEFERFEELPPKELDDIVITC</sequence>
<name>E9J1D7_SOLIN</name>
<organism>
    <name type="scientific">Solenopsis invicta</name>
    <name type="common">Red imported fire ant</name>
    <name type="synonym">Solenopsis wagneri</name>
    <dbReference type="NCBI Taxonomy" id="13686"/>
    <lineage>
        <taxon>Eukaryota</taxon>
        <taxon>Metazoa</taxon>
        <taxon>Ecdysozoa</taxon>
        <taxon>Arthropoda</taxon>
        <taxon>Hexapoda</taxon>
        <taxon>Insecta</taxon>
        <taxon>Pterygota</taxon>
        <taxon>Neoptera</taxon>
        <taxon>Endopterygota</taxon>
        <taxon>Hymenoptera</taxon>
        <taxon>Apocrita</taxon>
        <taxon>Aculeata</taxon>
        <taxon>Formicoidea</taxon>
        <taxon>Formicidae</taxon>
        <taxon>Myrmicinae</taxon>
        <taxon>Solenopsis</taxon>
    </lineage>
</organism>
<dbReference type="AlphaFoldDB" id="E9J1D7"/>
<feature type="non-terminal residue" evidence="2">
    <location>
        <position position="243"/>
    </location>
</feature>
<proteinExistence type="predicted"/>